<dbReference type="PANTHER" id="PTHR31751:SF42">
    <property type="entry name" value="PROTEIN CBG10204"/>
    <property type="match status" value="1"/>
</dbReference>
<feature type="compositionally biased region" description="Basic and acidic residues" evidence="1">
    <location>
        <begin position="210"/>
        <end position="226"/>
    </location>
</feature>
<evidence type="ECO:0008006" key="3">
    <source>
        <dbReference type="Google" id="ProtNLM"/>
    </source>
</evidence>
<dbReference type="AlphaFoldDB" id="K1RFW2"/>
<accession>K1RFW2</accession>
<name>K1RFW2_MAGGI</name>
<proteinExistence type="predicted"/>
<dbReference type="InParanoid" id="K1RFW2"/>
<evidence type="ECO:0000313" key="2">
    <source>
        <dbReference type="EMBL" id="EKC40310.1"/>
    </source>
</evidence>
<dbReference type="EMBL" id="JH816345">
    <property type="protein sequence ID" value="EKC40310.1"/>
    <property type="molecule type" value="Genomic_DNA"/>
</dbReference>
<sequence length="419" mass="48795">MLAKITKETHQMPIKISHQMRLNDTMAAPNAKQIRDKVYRESQKEDTHKIHNIAVEVLAAISMCQNGESNIRELFVTPKKPPSIIIYSDERLEDLKSNCTSSNGSVLGIDRTFNLGPCFVTTTIYKNRKVVKRETLQNPIFLGSTLLHWDGETESYHNFFCHLNNKLGFPSGLKVGSDEEKAVLRAIRHAFGDPVQLLCTKHLKDNVRRYLKDKEDTPTSPKKETRSVGSHLSMPKPQRRSLFTQTKWKTCDKGLKKKLLALSKEKECEDLRDWIKSLINQLYWVPSSTQEDEDDELKWEKWTSITNHIQNIHDGHGEQFQQCEHGDLDPTTRRKRWLRPGTKVMEKLELIVNSRQMKRDIPMCSPSFQTSSLEAHHSIINQFAPKMYKFSYFGMQSRYVNFLHFYKHLLIFPFFKKIS</sequence>
<reference evidence="2" key="1">
    <citation type="journal article" date="2012" name="Nature">
        <title>The oyster genome reveals stress adaptation and complexity of shell formation.</title>
        <authorList>
            <person name="Zhang G."/>
            <person name="Fang X."/>
            <person name="Guo X."/>
            <person name="Li L."/>
            <person name="Luo R."/>
            <person name="Xu F."/>
            <person name="Yang P."/>
            <person name="Zhang L."/>
            <person name="Wang X."/>
            <person name="Qi H."/>
            <person name="Xiong Z."/>
            <person name="Que H."/>
            <person name="Xie Y."/>
            <person name="Holland P.W."/>
            <person name="Paps J."/>
            <person name="Zhu Y."/>
            <person name="Wu F."/>
            <person name="Chen Y."/>
            <person name="Wang J."/>
            <person name="Peng C."/>
            <person name="Meng J."/>
            <person name="Yang L."/>
            <person name="Liu J."/>
            <person name="Wen B."/>
            <person name="Zhang N."/>
            <person name="Huang Z."/>
            <person name="Zhu Q."/>
            <person name="Feng Y."/>
            <person name="Mount A."/>
            <person name="Hedgecock D."/>
            <person name="Xu Z."/>
            <person name="Liu Y."/>
            <person name="Domazet-Loso T."/>
            <person name="Du Y."/>
            <person name="Sun X."/>
            <person name="Zhang S."/>
            <person name="Liu B."/>
            <person name="Cheng P."/>
            <person name="Jiang X."/>
            <person name="Li J."/>
            <person name="Fan D."/>
            <person name="Wang W."/>
            <person name="Fu W."/>
            <person name="Wang T."/>
            <person name="Wang B."/>
            <person name="Zhang J."/>
            <person name="Peng Z."/>
            <person name="Li Y."/>
            <person name="Li N."/>
            <person name="Wang J."/>
            <person name="Chen M."/>
            <person name="He Y."/>
            <person name="Tan F."/>
            <person name="Song X."/>
            <person name="Zheng Q."/>
            <person name="Huang R."/>
            <person name="Yang H."/>
            <person name="Du X."/>
            <person name="Chen L."/>
            <person name="Yang M."/>
            <person name="Gaffney P.M."/>
            <person name="Wang S."/>
            <person name="Luo L."/>
            <person name="She Z."/>
            <person name="Ming Y."/>
            <person name="Huang W."/>
            <person name="Zhang S."/>
            <person name="Huang B."/>
            <person name="Zhang Y."/>
            <person name="Qu T."/>
            <person name="Ni P."/>
            <person name="Miao G."/>
            <person name="Wang J."/>
            <person name="Wang Q."/>
            <person name="Steinberg C.E."/>
            <person name="Wang H."/>
            <person name="Li N."/>
            <person name="Qian L."/>
            <person name="Zhang G."/>
            <person name="Li Y."/>
            <person name="Yang H."/>
            <person name="Liu X."/>
            <person name="Wang J."/>
            <person name="Yin Y."/>
            <person name="Wang J."/>
        </authorList>
    </citation>
    <scope>NUCLEOTIDE SEQUENCE [LARGE SCALE GENOMIC DNA]</scope>
    <source>
        <strain evidence="2">05x7-T-G4-1.051#20</strain>
    </source>
</reference>
<feature type="region of interest" description="Disordered" evidence="1">
    <location>
        <begin position="210"/>
        <end position="239"/>
    </location>
</feature>
<protein>
    <recommendedName>
        <fullName evidence="3">MULE transposase domain-containing protein</fullName>
    </recommendedName>
</protein>
<organism evidence="2">
    <name type="scientific">Magallana gigas</name>
    <name type="common">Pacific oyster</name>
    <name type="synonym">Crassostrea gigas</name>
    <dbReference type="NCBI Taxonomy" id="29159"/>
    <lineage>
        <taxon>Eukaryota</taxon>
        <taxon>Metazoa</taxon>
        <taxon>Spiralia</taxon>
        <taxon>Lophotrochozoa</taxon>
        <taxon>Mollusca</taxon>
        <taxon>Bivalvia</taxon>
        <taxon>Autobranchia</taxon>
        <taxon>Pteriomorphia</taxon>
        <taxon>Ostreida</taxon>
        <taxon>Ostreoidea</taxon>
        <taxon>Ostreidae</taxon>
        <taxon>Magallana</taxon>
    </lineage>
</organism>
<gene>
    <name evidence="2" type="ORF">CGI_10022416</name>
</gene>
<dbReference type="PANTHER" id="PTHR31751">
    <property type="entry name" value="SI:CH211-108C17.2-RELATED-RELATED"/>
    <property type="match status" value="1"/>
</dbReference>
<evidence type="ECO:0000256" key="1">
    <source>
        <dbReference type="SAM" id="MobiDB-lite"/>
    </source>
</evidence>
<dbReference type="HOGENOM" id="CLU_655957_0_0_1"/>